<dbReference type="AlphaFoldDB" id="A0A564Y575"/>
<name>A0A564Y575_HYMDI</name>
<feature type="non-terminal residue" evidence="10">
    <location>
        <position position="248"/>
    </location>
</feature>
<evidence type="ECO:0000259" key="9">
    <source>
        <dbReference type="Pfam" id="PF25508"/>
    </source>
</evidence>
<evidence type="ECO:0000313" key="10">
    <source>
        <dbReference type="EMBL" id="VUZ41664.1"/>
    </source>
</evidence>
<evidence type="ECO:0000256" key="6">
    <source>
        <dbReference type="ARBA" id="ARBA00023136"/>
    </source>
</evidence>
<proteinExistence type="predicted"/>
<dbReference type="EMBL" id="CABIJS010000066">
    <property type="protein sequence ID" value="VUZ41664.1"/>
    <property type="molecule type" value="Genomic_DNA"/>
</dbReference>
<dbReference type="GO" id="GO:0005261">
    <property type="term" value="F:monoatomic cation channel activity"/>
    <property type="evidence" value="ECO:0007669"/>
    <property type="project" value="TreeGrafter"/>
</dbReference>
<feature type="domain" description="TRPM-like" evidence="9">
    <location>
        <begin position="168"/>
        <end position="234"/>
    </location>
</feature>
<evidence type="ECO:0000256" key="2">
    <source>
        <dbReference type="ARBA" id="ARBA00022448"/>
    </source>
</evidence>
<keyword evidence="2" id="KW-0813">Transport</keyword>
<sequence length="248" mass="27956">AQQPIGLRRLGGHKSRVPVVGVLIEGGHHTFRRVFDLLTGRNPVPVVICDGSGRAADLLSFMCRYAGSDGDLVPNLRRQVVTNIARTFQLNQVEAETLYLDMKLCMRRRDLLSVFQMGDGTSDEIDLMILTALLQAPGQNLTPADQLSLTMAWQRPDIARTRILVNVNDWSKPALENAMTDALVNDRLEFVQLLLQKGLDIYKFLTDRRLEDLYLATYALKNNFFSRLFRKLLGARSNITLRAIGNML</sequence>
<evidence type="ECO:0000256" key="7">
    <source>
        <dbReference type="ARBA" id="ARBA00023303"/>
    </source>
</evidence>
<keyword evidence="3" id="KW-0812">Transmembrane</keyword>
<evidence type="ECO:0000259" key="8">
    <source>
        <dbReference type="Pfam" id="PF18139"/>
    </source>
</evidence>
<dbReference type="InterPro" id="IPR041491">
    <property type="entry name" value="TRPM_SLOG"/>
</dbReference>
<keyword evidence="11" id="KW-1185">Reference proteome</keyword>
<comment type="subcellular location">
    <subcellularLocation>
        <location evidence="1">Membrane</location>
        <topology evidence="1">Multi-pass membrane protein</topology>
    </subcellularLocation>
</comment>
<feature type="domain" description="TRPM SLOG" evidence="8">
    <location>
        <begin position="13"/>
        <end position="103"/>
    </location>
</feature>
<dbReference type="InterPro" id="IPR057366">
    <property type="entry name" value="TRPM-like"/>
</dbReference>
<organism evidence="10 11">
    <name type="scientific">Hymenolepis diminuta</name>
    <name type="common">Rat tapeworm</name>
    <dbReference type="NCBI Taxonomy" id="6216"/>
    <lineage>
        <taxon>Eukaryota</taxon>
        <taxon>Metazoa</taxon>
        <taxon>Spiralia</taxon>
        <taxon>Lophotrochozoa</taxon>
        <taxon>Platyhelminthes</taxon>
        <taxon>Cestoda</taxon>
        <taxon>Eucestoda</taxon>
        <taxon>Cyclophyllidea</taxon>
        <taxon>Hymenolepididae</taxon>
        <taxon>Hymenolepis</taxon>
    </lineage>
</organism>
<gene>
    <name evidence="10" type="ORF">WMSIL1_LOCUS2451</name>
</gene>
<keyword evidence="6" id="KW-0472">Membrane</keyword>
<dbReference type="Proteomes" id="UP000321570">
    <property type="component" value="Unassembled WGS sequence"/>
</dbReference>
<keyword evidence="7" id="KW-0407">Ion channel</keyword>
<dbReference type="PANTHER" id="PTHR13800:SF1">
    <property type="entry name" value="TRANSIENT RECEPTOR POTENTIAL CATION CHANNEL TRPM"/>
    <property type="match status" value="1"/>
</dbReference>
<dbReference type="InterPro" id="IPR050927">
    <property type="entry name" value="TRPM"/>
</dbReference>
<dbReference type="Pfam" id="PF18139">
    <property type="entry name" value="LSDAT_euk"/>
    <property type="match status" value="1"/>
</dbReference>
<evidence type="ECO:0000256" key="1">
    <source>
        <dbReference type="ARBA" id="ARBA00004141"/>
    </source>
</evidence>
<keyword evidence="4" id="KW-1133">Transmembrane helix</keyword>
<evidence type="ECO:0000256" key="3">
    <source>
        <dbReference type="ARBA" id="ARBA00022692"/>
    </source>
</evidence>
<evidence type="ECO:0000256" key="4">
    <source>
        <dbReference type="ARBA" id="ARBA00022989"/>
    </source>
</evidence>
<dbReference type="GO" id="GO:0005886">
    <property type="term" value="C:plasma membrane"/>
    <property type="evidence" value="ECO:0007669"/>
    <property type="project" value="TreeGrafter"/>
</dbReference>
<dbReference type="PANTHER" id="PTHR13800">
    <property type="entry name" value="TRANSIENT RECEPTOR POTENTIAL CATION CHANNEL, SUBFAMILY M, MEMBER 6"/>
    <property type="match status" value="1"/>
</dbReference>
<reference evidence="10 11" key="1">
    <citation type="submission" date="2019-07" db="EMBL/GenBank/DDBJ databases">
        <authorList>
            <person name="Jastrzebski P J."/>
            <person name="Paukszto L."/>
            <person name="Jastrzebski P J."/>
        </authorList>
    </citation>
    <scope>NUCLEOTIDE SEQUENCE [LARGE SCALE GENOMIC DNA]</scope>
    <source>
        <strain evidence="10 11">WMS-il1</strain>
    </source>
</reference>
<keyword evidence="5" id="KW-0406">Ion transport</keyword>
<evidence type="ECO:0000256" key="5">
    <source>
        <dbReference type="ARBA" id="ARBA00023065"/>
    </source>
</evidence>
<dbReference type="GO" id="GO:0030001">
    <property type="term" value="P:metal ion transport"/>
    <property type="evidence" value="ECO:0007669"/>
    <property type="project" value="TreeGrafter"/>
</dbReference>
<protein>
    <submittedName>
        <fullName evidence="10">Uncharacterized protein</fullName>
    </submittedName>
</protein>
<dbReference type="Pfam" id="PF25508">
    <property type="entry name" value="TRPM2"/>
    <property type="match status" value="1"/>
</dbReference>
<accession>A0A564Y575</accession>
<evidence type="ECO:0000313" key="11">
    <source>
        <dbReference type="Proteomes" id="UP000321570"/>
    </source>
</evidence>
<feature type="non-terminal residue" evidence="10">
    <location>
        <position position="1"/>
    </location>
</feature>